<feature type="compositionally biased region" description="Basic and acidic residues" evidence="2">
    <location>
        <begin position="87"/>
        <end position="96"/>
    </location>
</feature>
<dbReference type="InterPro" id="IPR000719">
    <property type="entry name" value="Prot_kinase_dom"/>
</dbReference>
<dbReference type="InterPro" id="IPR051681">
    <property type="entry name" value="Ser/Thr_Kinases-Pseudokinases"/>
</dbReference>
<organism evidence="4 5">
    <name type="scientific">Ectocarpus siliculosus</name>
    <name type="common">Brown alga</name>
    <name type="synonym">Conferva siliculosa</name>
    <dbReference type="NCBI Taxonomy" id="2880"/>
    <lineage>
        <taxon>Eukaryota</taxon>
        <taxon>Sar</taxon>
        <taxon>Stramenopiles</taxon>
        <taxon>Ochrophyta</taxon>
        <taxon>PX clade</taxon>
        <taxon>Phaeophyceae</taxon>
        <taxon>Ectocarpales</taxon>
        <taxon>Ectocarpaceae</taxon>
        <taxon>Ectocarpus</taxon>
    </lineage>
</organism>
<feature type="domain" description="Protein kinase" evidence="3">
    <location>
        <begin position="485"/>
        <end position="787"/>
    </location>
</feature>
<protein>
    <submittedName>
        <fullName evidence="4">Similar to doublecortin and CaM kinase-like 3</fullName>
        <ecNumber evidence="4">2.7.11.1</ecNumber>
    </submittedName>
</protein>
<evidence type="ECO:0000256" key="2">
    <source>
        <dbReference type="SAM" id="MobiDB-lite"/>
    </source>
</evidence>
<dbReference type="Proteomes" id="UP000002630">
    <property type="component" value="Linkage Group LG11"/>
</dbReference>
<sequence>MGLSRSKQVPADVGADEGRKVKRWRDWLTRDRKTNKLDGRERPVTSVGSRWSMMSGMDPASTRWEQRTDTYLVSKSGGWRPAAGSRRLQEGREKNDFAAPGDTNSTNSTDGANVKIGGVVLVIGFLALVLWKCCRRKRTTPDGDNEARVRTGAARDEAEGAVDLEQGGSPEVVVAVPLAAESATAPALEEGDAAAAVLPTTVPLATEVSRAADIEEGGAPTTTPFPADVQEKDDQRSVEEQRTALGAAASPGAECTVEPTPAATAAAPPPPGDDIDQTPRRRGLKKRQRALAQRRDTLEAGAAEASRREGEAQENIDELSAHQAATTDRLNHDRAVGEARQDELRSQLRAQRASDHAAESLERAEIEEWEGRAVRAEQHAGELEHALAEQEHEAVVLENLLSEEQHGGEEGVLAAGDEHGAAAGPAPAEVDHTEEMGLARSAGTAAEGSIQELFVANSIEETGIAEMATTVKHVMGVVSHDRERLTVHRGLGQGKCGKVEEVEFADFPGECFALKTVAKGADEYTKHAALVEMMVFARLAGQPHDNLLGALAVDDSSPLMPIMMPKATDDLESRMNNDSFAIGDKLRLVVDLARATEHLHGMNIVHRDIKPGNLLVFETEELGLHGKLADFGFAREIGESCPAMMGTPGYMAFESMSREPVAGAAGQDVVGVAMVLLMVCLRKELRSPNLYANMALINSDEMTRLKELFQRMTLGEDISAEKELAQIDMTKRTMADGSFAAMMLSADKLDPALKSPEMLLESLPHFLATDPTERKDMGSLLDLAQSLAEINQDVKEEEA</sequence>
<dbReference type="GO" id="GO:0004674">
    <property type="term" value="F:protein serine/threonine kinase activity"/>
    <property type="evidence" value="ECO:0007669"/>
    <property type="project" value="UniProtKB-EC"/>
</dbReference>
<evidence type="ECO:0000259" key="3">
    <source>
        <dbReference type="PROSITE" id="PS50011"/>
    </source>
</evidence>
<keyword evidence="1" id="KW-0175">Coiled coil</keyword>
<name>D7FKP3_ECTSI</name>
<dbReference type="GO" id="GO:0005524">
    <property type="term" value="F:ATP binding"/>
    <property type="evidence" value="ECO:0007669"/>
    <property type="project" value="InterPro"/>
</dbReference>
<dbReference type="EC" id="2.7.11.1" evidence="4"/>
<dbReference type="eggNOG" id="KOG0032">
    <property type="taxonomic scope" value="Eukaryota"/>
</dbReference>
<dbReference type="PROSITE" id="PS00108">
    <property type="entry name" value="PROTEIN_KINASE_ST"/>
    <property type="match status" value="1"/>
</dbReference>
<proteinExistence type="predicted"/>
<feature type="compositionally biased region" description="Basic residues" evidence="2">
    <location>
        <begin position="280"/>
        <end position="289"/>
    </location>
</feature>
<feature type="region of interest" description="Disordered" evidence="2">
    <location>
        <begin position="75"/>
        <end position="109"/>
    </location>
</feature>
<dbReference type="InParanoid" id="D7FKP3"/>
<dbReference type="SUPFAM" id="SSF56112">
    <property type="entry name" value="Protein kinase-like (PK-like)"/>
    <property type="match status" value="1"/>
</dbReference>
<accession>D7FKP3</accession>
<dbReference type="EMBL" id="FN649736">
    <property type="protein sequence ID" value="CBJ29442.1"/>
    <property type="molecule type" value="Genomic_DNA"/>
</dbReference>
<feature type="compositionally biased region" description="Basic and acidic residues" evidence="2">
    <location>
        <begin position="229"/>
        <end position="242"/>
    </location>
</feature>
<dbReference type="SMART" id="SM00220">
    <property type="entry name" value="S_TKc"/>
    <property type="match status" value="1"/>
</dbReference>
<keyword evidence="5" id="KW-1185">Reference proteome</keyword>
<dbReference type="OrthoDB" id="4062651at2759"/>
<dbReference type="STRING" id="2880.D7FKP3"/>
<dbReference type="PANTHER" id="PTHR44329">
    <property type="entry name" value="SERINE/THREONINE-PROTEIN KINASE TNNI3K-RELATED"/>
    <property type="match status" value="1"/>
</dbReference>
<dbReference type="Pfam" id="PF00069">
    <property type="entry name" value="Pkinase"/>
    <property type="match status" value="1"/>
</dbReference>
<dbReference type="InterPro" id="IPR008271">
    <property type="entry name" value="Ser/Thr_kinase_AS"/>
</dbReference>
<evidence type="ECO:0000313" key="4">
    <source>
        <dbReference type="EMBL" id="CBJ29442.1"/>
    </source>
</evidence>
<gene>
    <name evidence="4" type="primary">Ser</name>
    <name evidence="4" type="ORF">Esi_0147_0011</name>
</gene>
<dbReference type="AlphaFoldDB" id="D7FKP3"/>
<dbReference type="Gene3D" id="1.10.510.10">
    <property type="entry name" value="Transferase(Phosphotransferase) domain 1"/>
    <property type="match status" value="1"/>
</dbReference>
<keyword evidence="4" id="KW-0808">Transferase</keyword>
<reference evidence="4 5" key="1">
    <citation type="journal article" date="2010" name="Nature">
        <title>The Ectocarpus genome and the independent evolution of multicellularity in brown algae.</title>
        <authorList>
            <person name="Cock J.M."/>
            <person name="Sterck L."/>
            <person name="Rouze P."/>
            <person name="Scornet D."/>
            <person name="Allen A.E."/>
            <person name="Amoutzias G."/>
            <person name="Anthouard V."/>
            <person name="Artiguenave F."/>
            <person name="Aury J.M."/>
            <person name="Badger J.H."/>
            <person name="Beszteri B."/>
            <person name="Billiau K."/>
            <person name="Bonnet E."/>
            <person name="Bothwell J.H."/>
            <person name="Bowler C."/>
            <person name="Boyen C."/>
            <person name="Brownlee C."/>
            <person name="Carrano C.J."/>
            <person name="Charrier B."/>
            <person name="Cho G.Y."/>
            <person name="Coelho S.M."/>
            <person name="Collen J."/>
            <person name="Corre E."/>
            <person name="Da Silva C."/>
            <person name="Delage L."/>
            <person name="Delaroque N."/>
            <person name="Dittami S.M."/>
            <person name="Doulbeau S."/>
            <person name="Elias M."/>
            <person name="Farnham G."/>
            <person name="Gachon C.M."/>
            <person name="Gschloessl B."/>
            <person name="Heesch S."/>
            <person name="Jabbari K."/>
            <person name="Jubin C."/>
            <person name="Kawai H."/>
            <person name="Kimura K."/>
            <person name="Kloareg B."/>
            <person name="Kupper F.C."/>
            <person name="Lang D."/>
            <person name="Le Bail A."/>
            <person name="Leblanc C."/>
            <person name="Lerouge P."/>
            <person name="Lohr M."/>
            <person name="Lopez P.J."/>
            <person name="Martens C."/>
            <person name="Maumus F."/>
            <person name="Michel G."/>
            <person name="Miranda-Saavedra D."/>
            <person name="Morales J."/>
            <person name="Moreau H."/>
            <person name="Motomura T."/>
            <person name="Nagasato C."/>
            <person name="Napoli C.A."/>
            <person name="Nelson D.R."/>
            <person name="Nyvall-Collen P."/>
            <person name="Peters A.F."/>
            <person name="Pommier C."/>
            <person name="Potin P."/>
            <person name="Poulain J."/>
            <person name="Quesneville H."/>
            <person name="Read B."/>
            <person name="Rensing S.A."/>
            <person name="Ritter A."/>
            <person name="Rousvoal S."/>
            <person name="Samanta M."/>
            <person name="Samson G."/>
            <person name="Schroeder D.C."/>
            <person name="Segurens B."/>
            <person name="Strittmatter M."/>
            <person name="Tonon T."/>
            <person name="Tregear J.W."/>
            <person name="Valentin K."/>
            <person name="von Dassow P."/>
            <person name="Yamagishi T."/>
            <person name="Van de Peer Y."/>
            <person name="Wincker P."/>
        </authorList>
    </citation>
    <scope>NUCLEOTIDE SEQUENCE [LARGE SCALE GENOMIC DNA]</scope>
    <source>
        <strain evidence="5">Ec32 / CCAP1310/4</strain>
    </source>
</reference>
<feature type="region of interest" description="Disordered" evidence="2">
    <location>
        <begin position="211"/>
        <end position="318"/>
    </location>
</feature>
<feature type="coiled-coil region" evidence="1">
    <location>
        <begin position="366"/>
        <end position="400"/>
    </location>
</feature>
<evidence type="ECO:0000313" key="5">
    <source>
        <dbReference type="Proteomes" id="UP000002630"/>
    </source>
</evidence>
<dbReference type="InterPro" id="IPR011009">
    <property type="entry name" value="Kinase-like_dom_sf"/>
</dbReference>
<evidence type="ECO:0000256" key="1">
    <source>
        <dbReference type="SAM" id="Coils"/>
    </source>
</evidence>
<feature type="region of interest" description="Disordered" evidence="2">
    <location>
        <begin position="338"/>
        <end position="363"/>
    </location>
</feature>
<dbReference type="PROSITE" id="PS50011">
    <property type="entry name" value="PROTEIN_KINASE_DOM"/>
    <property type="match status" value="1"/>
</dbReference>
<dbReference type="EMBL" id="FN648046">
    <property type="protein sequence ID" value="CBJ29442.1"/>
    <property type="molecule type" value="Genomic_DNA"/>
</dbReference>
<dbReference type="CDD" id="cd00180">
    <property type="entry name" value="PKc"/>
    <property type="match status" value="1"/>
</dbReference>